<evidence type="ECO:0000313" key="2">
    <source>
        <dbReference type="Proteomes" id="UP000269396"/>
    </source>
</evidence>
<proteinExistence type="predicted"/>
<dbReference type="InterPro" id="IPR036691">
    <property type="entry name" value="Endo/exonu/phosph_ase_sf"/>
</dbReference>
<accession>A0A183PDH8</accession>
<dbReference type="Gene3D" id="3.60.10.10">
    <property type="entry name" value="Endonuclease/exonuclease/phosphatase"/>
    <property type="match status" value="1"/>
</dbReference>
<name>A0A183PDH8_9TREM</name>
<dbReference type="SUPFAM" id="SSF56219">
    <property type="entry name" value="DNase I-like"/>
    <property type="match status" value="1"/>
</dbReference>
<keyword evidence="2" id="KW-1185">Reference proteome</keyword>
<dbReference type="STRING" id="31246.A0A183PDH8"/>
<organism evidence="1 2">
    <name type="scientific">Schistosoma mattheei</name>
    <dbReference type="NCBI Taxonomy" id="31246"/>
    <lineage>
        <taxon>Eukaryota</taxon>
        <taxon>Metazoa</taxon>
        <taxon>Spiralia</taxon>
        <taxon>Lophotrochozoa</taxon>
        <taxon>Platyhelminthes</taxon>
        <taxon>Trematoda</taxon>
        <taxon>Digenea</taxon>
        <taxon>Strigeidida</taxon>
        <taxon>Schistosomatoidea</taxon>
        <taxon>Schistosomatidae</taxon>
        <taxon>Schistosoma</taxon>
    </lineage>
</organism>
<sequence>MRYYLKMLRISEIHWTQVGQQRLTSGELLSCSGHKEENAPHTKGVASMLSKQAKNAFIGRESHGARIIKASFRTGKESISMNVIQCYAPTNEYIEDAQDQLYDRLQSIVEKCPTKDLTILMGDSNVNVGMDNTGYGDIMGRHGLGETNENGERFANLCALNNLS</sequence>
<dbReference type="AlphaFoldDB" id="A0A183PDH8"/>
<dbReference type="EMBL" id="UZAL01032424">
    <property type="protein sequence ID" value="VDP60872.1"/>
    <property type="molecule type" value="Genomic_DNA"/>
</dbReference>
<reference evidence="1 2" key="1">
    <citation type="submission" date="2018-11" db="EMBL/GenBank/DDBJ databases">
        <authorList>
            <consortium name="Pathogen Informatics"/>
        </authorList>
    </citation>
    <scope>NUCLEOTIDE SEQUENCE [LARGE SCALE GENOMIC DNA]</scope>
    <source>
        <strain>Denwood</strain>
        <strain evidence="2">Zambia</strain>
    </source>
</reference>
<dbReference type="Proteomes" id="UP000269396">
    <property type="component" value="Unassembled WGS sequence"/>
</dbReference>
<protein>
    <submittedName>
        <fullName evidence="1">Uncharacterized protein</fullName>
    </submittedName>
</protein>
<gene>
    <name evidence="1" type="ORF">SMTD_LOCUS12414</name>
</gene>
<evidence type="ECO:0000313" key="1">
    <source>
        <dbReference type="EMBL" id="VDP60872.1"/>
    </source>
</evidence>